<organism evidence="12 13">
    <name type="scientific">Henosepilachna vigintioctopunctata</name>
    <dbReference type="NCBI Taxonomy" id="420089"/>
    <lineage>
        <taxon>Eukaryota</taxon>
        <taxon>Metazoa</taxon>
        <taxon>Ecdysozoa</taxon>
        <taxon>Arthropoda</taxon>
        <taxon>Hexapoda</taxon>
        <taxon>Insecta</taxon>
        <taxon>Pterygota</taxon>
        <taxon>Neoptera</taxon>
        <taxon>Endopterygota</taxon>
        <taxon>Coleoptera</taxon>
        <taxon>Polyphaga</taxon>
        <taxon>Cucujiformia</taxon>
        <taxon>Coccinelloidea</taxon>
        <taxon>Coccinellidae</taxon>
        <taxon>Epilachninae</taxon>
        <taxon>Epilachnini</taxon>
        <taxon>Henosepilachna</taxon>
    </lineage>
</organism>
<dbReference type="GO" id="GO:0005829">
    <property type="term" value="C:cytosol"/>
    <property type="evidence" value="ECO:0007669"/>
    <property type="project" value="TreeGrafter"/>
</dbReference>
<dbReference type="PROSITE" id="PS00039">
    <property type="entry name" value="DEAD_ATP_HELICASE"/>
    <property type="match status" value="1"/>
</dbReference>
<dbReference type="SUPFAM" id="SSF52540">
    <property type="entry name" value="P-loop containing nucleoside triphosphate hydrolases"/>
    <property type="match status" value="2"/>
</dbReference>
<dbReference type="InterPro" id="IPR025313">
    <property type="entry name" value="SPB4-like_CTE"/>
</dbReference>
<evidence type="ECO:0000256" key="7">
    <source>
        <dbReference type="PROSITE-ProRule" id="PRU00552"/>
    </source>
</evidence>
<evidence type="ECO:0000256" key="5">
    <source>
        <dbReference type="ARBA" id="ARBA00022840"/>
    </source>
</evidence>
<dbReference type="GO" id="GO:0016787">
    <property type="term" value="F:hydrolase activity"/>
    <property type="evidence" value="ECO:0007669"/>
    <property type="project" value="UniProtKB-KW"/>
</dbReference>
<dbReference type="Pfam" id="PF00270">
    <property type="entry name" value="DEAD"/>
    <property type="match status" value="1"/>
</dbReference>
<dbReference type="SMART" id="SM00487">
    <property type="entry name" value="DEXDc"/>
    <property type="match status" value="1"/>
</dbReference>
<dbReference type="GO" id="GO:0003723">
    <property type="term" value="F:RNA binding"/>
    <property type="evidence" value="ECO:0007669"/>
    <property type="project" value="UniProtKB-KW"/>
</dbReference>
<dbReference type="Pfam" id="PF13959">
    <property type="entry name" value="CTE_SPB4"/>
    <property type="match status" value="1"/>
</dbReference>
<dbReference type="GO" id="GO:0005524">
    <property type="term" value="F:ATP binding"/>
    <property type="evidence" value="ECO:0007669"/>
    <property type="project" value="UniProtKB-KW"/>
</dbReference>
<feature type="domain" description="Helicase C-terminal" evidence="10">
    <location>
        <begin position="487"/>
        <end position="671"/>
    </location>
</feature>
<evidence type="ECO:0000256" key="1">
    <source>
        <dbReference type="ARBA" id="ARBA00012552"/>
    </source>
</evidence>
<dbReference type="PANTHER" id="PTHR47959:SF1">
    <property type="entry name" value="ATP-DEPENDENT RNA HELICASE DBPA"/>
    <property type="match status" value="1"/>
</dbReference>
<dbReference type="PROSITE" id="PS51194">
    <property type="entry name" value="HELICASE_CTER"/>
    <property type="match status" value="1"/>
</dbReference>
<keyword evidence="2" id="KW-0547">Nucleotide-binding</keyword>
<feature type="domain" description="DEAD-box RNA helicase Q" evidence="11">
    <location>
        <begin position="205"/>
        <end position="233"/>
    </location>
</feature>
<dbReference type="InterPro" id="IPR014014">
    <property type="entry name" value="RNA_helicase_DEAD_Q_motif"/>
</dbReference>
<dbReference type="InterPro" id="IPR050079">
    <property type="entry name" value="DEAD_box_RNA_helicase"/>
</dbReference>
<dbReference type="GO" id="GO:0010468">
    <property type="term" value="P:regulation of gene expression"/>
    <property type="evidence" value="ECO:0007669"/>
    <property type="project" value="UniProtKB-ARBA"/>
</dbReference>
<keyword evidence="4" id="KW-0347">Helicase</keyword>
<keyword evidence="13" id="KW-1185">Reference proteome</keyword>
<gene>
    <name evidence="12" type="ORF">WA026_007507</name>
</gene>
<dbReference type="Pfam" id="PF00271">
    <property type="entry name" value="Helicase_C"/>
    <property type="match status" value="1"/>
</dbReference>
<dbReference type="PROSITE" id="PS51195">
    <property type="entry name" value="Q_MOTIF"/>
    <property type="match status" value="1"/>
</dbReference>
<keyword evidence="6" id="KW-0694">RNA-binding</keyword>
<keyword evidence="5" id="KW-0067">ATP-binding</keyword>
<dbReference type="PROSITE" id="PS51192">
    <property type="entry name" value="HELICASE_ATP_BIND_1"/>
    <property type="match status" value="1"/>
</dbReference>
<comment type="caution">
    <text evidence="12">The sequence shown here is derived from an EMBL/GenBank/DDBJ whole genome shotgun (WGS) entry which is preliminary data.</text>
</comment>
<name>A0AAW1UQ41_9CUCU</name>
<feature type="domain" description="Helicase ATP-binding" evidence="9">
    <location>
        <begin position="236"/>
        <end position="452"/>
    </location>
</feature>
<sequence>MASLDFVWNNNQSKVTGTFFAKKRRLQGKTAEKTTINFLNSGDKEKVSEKQNFNKIETSTNPSTTRNTEHVKKKWSNDKTQNRDNDAENTNANLAKDKNKKDKRAAATVLKSGQTPTDHVKKKWINDDRTENREDDTENIDRRLVKRKNKKDKLAAAALLKSGQKPAPIQKDKFTHSLFSEKYKMKSISNVPGVSVVEKVFSSNCAFKDLDIHKYIVSNLEKHGFTTLTNVQEKAIPVMLKGQNVLIRSQTGSGKTLAYAVPILDALQSITPRLERNHGVQAIIVVPTRELALQTHEIISKICTFQWIVVGHLCGGENRNTEKTRLRKGTHILIATPGRLLDHILHTSSFKINNVRCLVLDEADRLLDMGFKKDIVKIVEELDKSKKNDEYDPMAMLRGDTSKEVIDENEPDTSYCLRDPKNMKRQNVLLSATLTKGIAELAEFTMKDHIYIDALAEDLNINPNHMVIPKTVRQEYIITFVKHRLFTLASILVAKSKENCKILVFMATSQMVDFHYELFSKYLAILPFNRGKLNSGNVVLLDDGLEDSDDDEEVALDAQFFKLHGSMEQNKRKEQFSGFRKAKKGILICTDVAARGIDVPQADHVIQYTGPQTDEDYIHRVGRTGRVDQAGTALIFLTHEEQEYVNHLREHKVFLKERTSSEFSNHLCDLMKEADAERAAVALQNRFQNAVSANGDLYKLACFAYSSWSRFYNSYPAKLRKIFNFQKVNLGHYVTSFAIKDTPSAVARQVKGHVAKFEPKRLNRKLQIHENTEQPTKFKQPQKRKIKSISLTTSEYASGLTFKKKKKN</sequence>
<evidence type="ECO:0000313" key="12">
    <source>
        <dbReference type="EMBL" id="KAK9884665.1"/>
    </source>
</evidence>
<dbReference type="EMBL" id="JARQZJ010000093">
    <property type="protein sequence ID" value="KAK9884665.1"/>
    <property type="molecule type" value="Genomic_DNA"/>
</dbReference>
<dbReference type="Gene3D" id="3.40.50.300">
    <property type="entry name" value="P-loop containing nucleotide triphosphate hydrolases"/>
    <property type="match status" value="2"/>
</dbReference>
<evidence type="ECO:0000259" key="10">
    <source>
        <dbReference type="PROSITE" id="PS51194"/>
    </source>
</evidence>
<evidence type="ECO:0000259" key="9">
    <source>
        <dbReference type="PROSITE" id="PS51192"/>
    </source>
</evidence>
<dbReference type="InterPro" id="IPR014001">
    <property type="entry name" value="Helicase_ATP-bd"/>
</dbReference>
<evidence type="ECO:0000256" key="2">
    <source>
        <dbReference type="ARBA" id="ARBA00022741"/>
    </source>
</evidence>
<evidence type="ECO:0000313" key="13">
    <source>
        <dbReference type="Proteomes" id="UP001431783"/>
    </source>
</evidence>
<reference evidence="12 13" key="1">
    <citation type="submission" date="2023-03" db="EMBL/GenBank/DDBJ databases">
        <title>Genome insight into feeding habits of ladybird beetles.</title>
        <authorList>
            <person name="Li H.-S."/>
            <person name="Huang Y.-H."/>
            <person name="Pang H."/>
        </authorList>
    </citation>
    <scope>NUCLEOTIDE SEQUENCE [LARGE SCALE GENOMIC DNA]</scope>
    <source>
        <strain evidence="12">SYSU_2023b</strain>
        <tissue evidence="12">Whole body</tissue>
    </source>
</reference>
<dbReference type="InterPro" id="IPR011545">
    <property type="entry name" value="DEAD/DEAH_box_helicase_dom"/>
</dbReference>
<dbReference type="GO" id="GO:0003724">
    <property type="term" value="F:RNA helicase activity"/>
    <property type="evidence" value="ECO:0007669"/>
    <property type="project" value="UniProtKB-EC"/>
</dbReference>
<proteinExistence type="predicted"/>
<dbReference type="EC" id="3.6.4.13" evidence="1"/>
<dbReference type="SMART" id="SM01178">
    <property type="entry name" value="DUF4217"/>
    <property type="match status" value="1"/>
</dbReference>
<evidence type="ECO:0000259" key="11">
    <source>
        <dbReference type="PROSITE" id="PS51195"/>
    </source>
</evidence>
<dbReference type="InterPro" id="IPR000629">
    <property type="entry name" value="RNA-helicase_DEAD-box_CS"/>
</dbReference>
<evidence type="ECO:0000256" key="4">
    <source>
        <dbReference type="ARBA" id="ARBA00022806"/>
    </source>
</evidence>
<feature type="compositionally biased region" description="Polar residues" evidence="8">
    <location>
        <begin position="50"/>
        <end position="66"/>
    </location>
</feature>
<dbReference type="AlphaFoldDB" id="A0AAW1UQ41"/>
<feature type="region of interest" description="Disordered" evidence="8">
    <location>
        <begin position="42"/>
        <end position="119"/>
    </location>
</feature>
<feature type="compositionally biased region" description="Basic and acidic residues" evidence="8">
    <location>
        <begin position="67"/>
        <end position="86"/>
    </location>
</feature>
<dbReference type="Proteomes" id="UP001431783">
    <property type="component" value="Unassembled WGS sequence"/>
</dbReference>
<dbReference type="InterPro" id="IPR001650">
    <property type="entry name" value="Helicase_C-like"/>
</dbReference>
<accession>A0AAW1UQ41</accession>
<keyword evidence="3" id="KW-0378">Hydrolase</keyword>
<dbReference type="SMART" id="SM00490">
    <property type="entry name" value="HELICc"/>
    <property type="match status" value="1"/>
</dbReference>
<dbReference type="InterPro" id="IPR027417">
    <property type="entry name" value="P-loop_NTPase"/>
</dbReference>
<feature type="short sequence motif" description="Q motif" evidence="7">
    <location>
        <begin position="205"/>
        <end position="233"/>
    </location>
</feature>
<evidence type="ECO:0000256" key="8">
    <source>
        <dbReference type="SAM" id="MobiDB-lite"/>
    </source>
</evidence>
<protein>
    <recommendedName>
        <fullName evidence="1">RNA helicase</fullName>
        <ecNumber evidence="1">3.6.4.13</ecNumber>
    </recommendedName>
</protein>
<dbReference type="PANTHER" id="PTHR47959">
    <property type="entry name" value="ATP-DEPENDENT RNA HELICASE RHLE-RELATED"/>
    <property type="match status" value="1"/>
</dbReference>
<dbReference type="CDD" id="cd18787">
    <property type="entry name" value="SF2_C_DEAD"/>
    <property type="match status" value="1"/>
</dbReference>
<evidence type="ECO:0000256" key="6">
    <source>
        <dbReference type="ARBA" id="ARBA00022884"/>
    </source>
</evidence>
<evidence type="ECO:0000256" key="3">
    <source>
        <dbReference type="ARBA" id="ARBA00022801"/>
    </source>
</evidence>